<feature type="compositionally biased region" description="Basic and acidic residues" evidence="1">
    <location>
        <begin position="1"/>
        <end position="15"/>
    </location>
</feature>
<gene>
    <name evidence="2" type="ORF">RUM43_007669</name>
</gene>
<proteinExistence type="predicted"/>
<sequence>MKYEGESFMSEHAELAENGSRKTQRKRGEIQNRIYAKEETTQKNCANQNTSGVRLTGNAKKGFKDKRLTLDGLTCHNSSSSDRRAKTKDVSHCTITATLHYDKHTVDTEKKIM</sequence>
<evidence type="ECO:0000256" key="1">
    <source>
        <dbReference type="SAM" id="MobiDB-lite"/>
    </source>
</evidence>
<reference evidence="2 3" key="1">
    <citation type="submission" date="2023-10" db="EMBL/GenBank/DDBJ databases">
        <title>Genomes of two closely related lineages of the louse Polyplax serrata with different host specificities.</title>
        <authorList>
            <person name="Martinu J."/>
            <person name="Tarabai H."/>
            <person name="Stefka J."/>
            <person name="Hypsa V."/>
        </authorList>
    </citation>
    <scope>NUCLEOTIDE SEQUENCE [LARGE SCALE GENOMIC DNA]</scope>
    <source>
        <strain evidence="2">HR10_N</strain>
    </source>
</reference>
<accession>A0AAN8PMW4</accession>
<evidence type="ECO:0000313" key="3">
    <source>
        <dbReference type="Proteomes" id="UP001372834"/>
    </source>
</evidence>
<name>A0AAN8PMW4_POLSC</name>
<evidence type="ECO:0000313" key="2">
    <source>
        <dbReference type="EMBL" id="KAK6639396.1"/>
    </source>
</evidence>
<dbReference type="Proteomes" id="UP001372834">
    <property type="component" value="Unassembled WGS sequence"/>
</dbReference>
<dbReference type="EMBL" id="JAWJWE010000003">
    <property type="protein sequence ID" value="KAK6639396.1"/>
    <property type="molecule type" value="Genomic_DNA"/>
</dbReference>
<organism evidence="2 3">
    <name type="scientific">Polyplax serrata</name>
    <name type="common">Common mouse louse</name>
    <dbReference type="NCBI Taxonomy" id="468196"/>
    <lineage>
        <taxon>Eukaryota</taxon>
        <taxon>Metazoa</taxon>
        <taxon>Ecdysozoa</taxon>
        <taxon>Arthropoda</taxon>
        <taxon>Hexapoda</taxon>
        <taxon>Insecta</taxon>
        <taxon>Pterygota</taxon>
        <taxon>Neoptera</taxon>
        <taxon>Paraneoptera</taxon>
        <taxon>Psocodea</taxon>
        <taxon>Troctomorpha</taxon>
        <taxon>Phthiraptera</taxon>
        <taxon>Anoplura</taxon>
        <taxon>Polyplacidae</taxon>
        <taxon>Polyplax</taxon>
    </lineage>
</organism>
<comment type="caution">
    <text evidence="2">The sequence shown here is derived from an EMBL/GenBank/DDBJ whole genome shotgun (WGS) entry which is preliminary data.</text>
</comment>
<feature type="region of interest" description="Disordered" evidence="1">
    <location>
        <begin position="1"/>
        <end position="31"/>
    </location>
</feature>
<dbReference type="AlphaFoldDB" id="A0AAN8PMW4"/>
<protein>
    <submittedName>
        <fullName evidence="2">Uncharacterized protein</fullName>
    </submittedName>
</protein>